<keyword evidence="3" id="KW-1185">Reference proteome</keyword>
<gene>
    <name evidence="2" type="ORF">DDB_G0276957</name>
</gene>
<protein>
    <recommendedName>
        <fullName evidence="1">GCN5-related N-acetyltransferase Rv2170-like domain-containing protein</fullName>
    </recommendedName>
</protein>
<accession>Q550E4</accession>
<dbReference type="SUPFAM" id="SSF55729">
    <property type="entry name" value="Acyl-CoA N-acyltransferases (Nat)"/>
    <property type="match status" value="1"/>
</dbReference>
<dbReference type="EMBL" id="AAFI02000019">
    <property type="protein sequence ID" value="EAL68980.1"/>
    <property type="molecule type" value="Genomic_DNA"/>
</dbReference>
<dbReference type="RefSeq" id="XP_642988.1">
    <property type="nucleotide sequence ID" value="XM_637896.1"/>
</dbReference>
<comment type="caution">
    <text evidence="2">The sequence shown here is derived from an EMBL/GenBank/DDBJ whole genome shotgun (WGS) entry which is preliminary data.</text>
</comment>
<dbReference type="eggNOG" id="ENOG502RHAH">
    <property type="taxonomic scope" value="Eukaryota"/>
</dbReference>
<dbReference type="KEGG" id="ddi:DDB_G0276957"/>
<accession>Q86KF2</accession>
<evidence type="ECO:0000313" key="2">
    <source>
        <dbReference type="EMBL" id="EAL68980.1"/>
    </source>
</evidence>
<reference evidence="2 3" key="1">
    <citation type="journal article" date="2005" name="Nature">
        <title>The genome of the social amoeba Dictyostelium discoideum.</title>
        <authorList>
            <consortium name="The Dictyostelium discoideum Sequencing Consortium"/>
            <person name="Eichinger L."/>
            <person name="Pachebat J.A."/>
            <person name="Glockner G."/>
            <person name="Rajandream M.A."/>
            <person name="Sucgang R."/>
            <person name="Berriman M."/>
            <person name="Song J."/>
            <person name="Olsen R."/>
            <person name="Szafranski K."/>
            <person name="Xu Q."/>
            <person name="Tunggal B."/>
            <person name="Kummerfeld S."/>
            <person name="Madera M."/>
            <person name="Konfortov B.A."/>
            <person name="Rivero F."/>
            <person name="Bankier A.T."/>
            <person name="Lehmann R."/>
            <person name="Hamlin N."/>
            <person name="Davies R."/>
            <person name="Gaudet P."/>
            <person name="Fey P."/>
            <person name="Pilcher K."/>
            <person name="Chen G."/>
            <person name="Saunders D."/>
            <person name="Sodergren E."/>
            <person name="Davis P."/>
            <person name="Kerhornou A."/>
            <person name="Nie X."/>
            <person name="Hall N."/>
            <person name="Anjard C."/>
            <person name="Hemphill L."/>
            <person name="Bason N."/>
            <person name="Farbrother P."/>
            <person name="Desany B."/>
            <person name="Just E."/>
            <person name="Morio T."/>
            <person name="Rost R."/>
            <person name="Churcher C."/>
            <person name="Cooper J."/>
            <person name="Haydock S."/>
            <person name="van Driessche N."/>
            <person name="Cronin A."/>
            <person name="Goodhead I."/>
            <person name="Muzny D."/>
            <person name="Mourier T."/>
            <person name="Pain A."/>
            <person name="Lu M."/>
            <person name="Harper D."/>
            <person name="Lindsay R."/>
            <person name="Hauser H."/>
            <person name="James K."/>
            <person name="Quiles M."/>
            <person name="Madan Babu M."/>
            <person name="Saito T."/>
            <person name="Buchrieser C."/>
            <person name="Wardroper A."/>
            <person name="Felder M."/>
            <person name="Thangavelu M."/>
            <person name="Johnson D."/>
            <person name="Knights A."/>
            <person name="Loulseged H."/>
            <person name="Mungall K."/>
            <person name="Oliver K."/>
            <person name="Price C."/>
            <person name="Quail M.A."/>
            <person name="Urushihara H."/>
            <person name="Hernandez J."/>
            <person name="Rabbinowitsch E."/>
            <person name="Steffen D."/>
            <person name="Sanders M."/>
            <person name="Ma J."/>
            <person name="Kohara Y."/>
            <person name="Sharp S."/>
            <person name="Simmonds M."/>
            <person name="Spiegler S."/>
            <person name="Tivey A."/>
            <person name="Sugano S."/>
            <person name="White B."/>
            <person name="Walker D."/>
            <person name="Woodward J."/>
            <person name="Winckler T."/>
            <person name="Tanaka Y."/>
            <person name="Shaulsky G."/>
            <person name="Schleicher M."/>
            <person name="Weinstock G."/>
            <person name="Rosenthal A."/>
            <person name="Cox E.C."/>
            <person name="Chisholm R.L."/>
            <person name="Gibbs R."/>
            <person name="Loomis W.F."/>
            <person name="Platzer M."/>
            <person name="Kay R.R."/>
            <person name="Williams J."/>
            <person name="Dear P.H."/>
            <person name="Noegel A.A."/>
            <person name="Barrell B."/>
            <person name="Kuspa A."/>
        </authorList>
    </citation>
    <scope>NUCLEOTIDE SEQUENCE [LARGE SCALE GENOMIC DNA]</scope>
    <source>
        <strain evidence="2 3">AX4</strain>
    </source>
</reference>
<dbReference type="GO" id="GO:0016747">
    <property type="term" value="F:acyltransferase activity, transferring groups other than amino-acyl groups"/>
    <property type="evidence" value="ECO:0007669"/>
    <property type="project" value="InterPro"/>
</dbReference>
<dbReference type="PANTHER" id="PTHR31143:SF2">
    <property type="entry name" value="FR47-LIKE DOMAIN-CONTAINING PROTEIN-RELATED"/>
    <property type="match status" value="1"/>
</dbReference>
<dbReference type="InterPro" id="IPR027365">
    <property type="entry name" value="GNAT_acetyltra_YdfB-like"/>
</dbReference>
<feature type="domain" description="GCN5-related N-acetyltransferase Rv2170-like" evidence="1">
    <location>
        <begin position="254"/>
        <end position="322"/>
    </location>
</feature>
<dbReference type="OMA" id="INELLWA"/>
<name>Q86KF2_DICDI</name>
<dbReference type="FunCoup" id="Q86KF2">
    <property type="interactions" value="6"/>
</dbReference>
<dbReference type="Gene3D" id="3.40.630.30">
    <property type="match status" value="1"/>
</dbReference>
<dbReference type="Proteomes" id="UP000002195">
    <property type="component" value="Unassembled WGS sequence"/>
</dbReference>
<dbReference type="InterPro" id="IPR016181">
    <property type="entry name" value="Acyl_CoA_acyltransferase"/>
</dbReference>
<dbReference type="PhylomeDB" id="Q86KF2"/>
<dbReference type="Pfam" id="PF08445">
    <property type="entry name" value="FR47"/>
    <property type="match status" value="1"/>
</dbReference>
<dbReference type="PaxDb" id="44689-DDB0169054"/>
<dbReference type="GeneID" id="8620861"/>
<dbReference type="InterPro" id="IPR013653">
    <property type="entry name" value="GCN5-like_dom"/>
</dbReference>
<organism evidence="2 3">
    <name type="scientific">Dictyostelium discoideum</name>
    <name type="common">Social amoeba</name>
    <dbReference type="NCBI Taxonomy" id="44689"/>
    <lineage>
        <taxon>Eukaryota</taxon>
        <taxon>Amoebozoa</taxon>
        <taxon>Evosea</taxon>
        <taxon>Eumycetozoa</taxon>
        <taxon>Dictyostelia</taxon>
        <taxon>Dictyosteliales</taxon>
        <taxon>Dictyosteliaceae</taxon>
        <taxon>Dictyostelium</taxon>
    </lineage>
</organism>
<evidence type="ECO:0000259" key="1">
    <source>
        <dbReference type="Pfam" id="PF08445"/>
    </source>
</evidence>
<dbReference type="AlphaFoldDB" id="Q86KF2"/>
<dbReference type="HOGENOM" id="CLU_078094_0_0_1"/>
<dbReference type="VEuPathDB" id="AmoebaDB:DDB_G0276957"/>
<dbReference type="PANTHER" id="PTHR31143">
    <property type="match status" value="1"/>
</dbReference>
<sequence length="339" mass="39402">MLLKENHKKSILIPIKDKSFFKKTKGFPQFDFIENQTKIGLYEYFTDNYDSPSVIVSISLITNFIKLFTLNNENLDFKIVKNVIKSIDWEKGYLNSINAIEMEELLKKTNLNDAILNHHFSNEINTFYFGDIENPILVKFIEEYFQECGFEVKKFPFNHYIIDINDIDNKTKVISKLNSIISDDDNIVPLSKSDAYYIDDNYRYKTEFSINELLWAIENGLAFGYKINNNNNNKVNRVVDENDENNINNYYNNNNLVCWNFIKSDGKSSNLFTLPEFRCKGIALKVKAKLTLSSIENNIIPLCSTAHDNTKSNSLIEKLGFKYSYSIAVMVISKNKINF</sequence>
<evidence type="ECO:0000313" key="3">
    <source>
        <dbReference type="Proteomes" id="UP000002195"/>
    </source>
</evidence>
<dbReference type="dictyBase" id="DDB_G0276957"/>
<proteinExistence type="predicted"/>
<dbReference type="InParanoid" id="Q86KF2"/>